<accession>A0A6P4IG47</accession>
<dbReference type="OrthoDB" id="8015787at2759"/>
<feature type="compositionally biased region" description="Basic and acidic residues" evidence="2">
    <location>
        <begin position="281"/>
        <end position="290"/>
    </location>
</feature>
<evidence type="ECO:0000313" key="4">
    <source>
        <dbReference type="RefSeq" id="XP_017022634.1"/>
    </source>
</evidence>
<protein>
    <submittedName>
        <fullName evidence="4">Golgin subfamily A member 6-like protein 22</fullName>
    </submittedName>
</protein>
<dbReference type="GeneID" id="108074915"/>
<dbReference type="RefSeq" id="XP_017022634.1">
    <property type="nucleotide sequence ID" value="XM_017167145.3"/>
</dbReference>
<dbReference type="Proteomes" id="UP001652661">
    <property type="component" value="Chromosome X"/>
</dbReference>
<feature type="region of interest" description="Disordered" evidence="2">
    <location>
        <begin position="138"/>
        <end position="179"/>
    </location>
</feature>
<feature type="region of interest" description="Disordered" evidence="2">
    <location>
        <begin position="65"/>
        <end position="117"/>
    </location>
</feature>
<evidence type="ECO:0000313" key="3">
    <source>
        <dbReference type="Proteomes" id="UP001652661"/>
    </source>
</evidence>
<feature type="coiled-coil region" evidence="1">
    <location>
        <begin position="225"/>
        <end position="260"/>
    </location>
</feature>
<feature type="compositionally biased region" description="Basic residues" evidence="2">
    <location>
        <begin position="90"/>
        <end position="101"/>
    </location>
</feature>
<feature type="compositionally biased region" description="Basic and acidic residues" evidence="2">
    <location>
        <begin position="304"/>
        <end position="316"/>
    </location>
</feature>
<name>A0A6P4IG47_DROKI</name>
<evidence type="ECO:0000256" key="1">
    <source>
        <dbReference type="SAM" id="Coils"/>
    </source>
</evidence>
<sequence length="479" mass="55656">MSYQIKSTPYFRRMFNNSKRNGQLQRLREEYERIQEFNDRTIELKMRQVRLKRLFREIEEIKEGGGSSSVAASAGGGGGSSPSPSSVSRSAHRHHHHHHHLQLAGITPEQRRHHQRAEALIRSRELGKELSRRNAQMIEAGVGGSQRSKLRGVADIRREAQDRRERAAKRISYGNDQSRQNLQRQLKVCQRRLTAKCQPHQSPDARPNLFRPDYSNLTPNQLDMLVDEEQLAAEQQRHFREQEEDELQLAEEHYRRQENYLRLGAAVDFSLSSEEEENGQEELRFLRGEKTLSQPEDEEDEEVNERRLEHKPHTQEHFLGDHKDKLPLAEEHYGWEAAYFDEGWQENHVENGDEDKATQQMDKKEEEEQRHRQQREKTLLLPLGRFSPSSIAIETALHQHQPVLGAGALSSEQEMLTAPLAPEELTTSTRSLTFRSVSKADGMPALNNWRRVSLMLPWFKIYSSSKSASDYQDLQKIKQ</sequence>
<dbReference type="AlphaFoldDB" id="A0A6P4IG47"/>
<gene>
    <name evidence="4" type="primary">LOC108074915</name>
</gene>
<feature type="region of interest" description="Disordered" evidence="2">
    <location>
        <begin position="272"/>
        <end position="316"/>
    </location>
</feature>
<reference evidence="4" key="1">
    <citation type="submission" date="2025-08" db="UniProtKB">
        <authorList>
            <consortium name="RefSeq"/>
        </authorList>
    </citation>
    <scope>IDENTIFICATION</scope>
    <source>
        <strain evidence="4">14028-0561.14</strain>
        <tissue evidence="4">Whole fly</tissue>
    </source>
</reference>
<keyword evidence="3" id="KW-1185">Reference proteome</keyword>
<proteinExistence type="predicted"/>
<keyword evidence="1" id="KW-0175">Coiled coil</keyword>
<feature type="compositionally biased region" description="Basic and acidic residues" evidence="2">
    <location>
        <begin position="152"/>
        <end position="165"/>
    </location>
</feature>
<evidence type="ECO:0000256" key="2">
    <source>
        <dbReference type="SAM" id="MobiDB-lite"/>
    </source>
</evidence>
<organism evidence="3 4">
    <name type="scientific">Drosophila kikkawai</name>
    <name type="common">Fruit fly</name>
    <dbReference type="NCBI Taxonomy" id="30033"/>
    <lineage>
        <taxon>Eukaryota</taxon>
        <taxon>Metazoa</taxon>
        <taxon>Ecdysozoa</taxon>
        <taxon>Arthropoda</taxon>
        <taxon>Hexapoda</taxon>
        <taxon>Insecta</taxon>
        <taxon>Pterygota</taxon>
        <taxon>Neoptera</taxon>
        <taxon>Endopterygota</taxon>
        <taxon>Diptera</taxon>
        <taxon>Brachycera</taxon>
        <taxon>Muscomorpha</taxon>
        <taxon>Ephydroidea</taxon>
        <taxon>Drosophilidae</taxon>
        <taxon>Drosophila</taxon>
        <taxon>Sophophora</taxon>
    </lineage>
</organism>
<feature type="region of interest" description="Disordered" evidence="2">
    <location>
        <begin position="351"/>
        <end position="374"/>
    </location>
</feature>